<evidence type="ECO:0000259" key="1">
    <source>
        <dbReference type="Pfam" id="PF01926"/>
    </source>
</evidence>
<organism evidence="2 3">
    <name type="scientific">Acinetobacter rudis</name>
    <dbReference type="NCBI Taxonomy" id="632955"/>
    <lineage>
        <taxon>Bacteria</taxon>
        <taxon>Pseudomonadati</taxon>
        <taxon>Pseudomonadota</taxon>
        <taxon>Gammaproteobacteria</taxon>
        <taxon>Moraxellales</taxon>
        <taxon>Moraxellaceae</taxon>
        <taxon>Acinetobacter</taxon>
    </lineage>
</organism>
<dbReference type="Proteomes" id="UP001243844">
    <property type="component" value="Unassembled WGS sequence"/>
</dbReference>
<proteinExistence type="predicted"/>
<comment type="caution">
    <text evidence="2">The sequence shown here is derived from an EMBL/GenBank/DDBJ whole genome shotgun (WGS) entry which is preliminary data.</text>
</comment>
<dbReference type="InterPro" id="IPR027417">
    <property type="entry name" value="P-loop_NTPase"/>
</dbReference>
<dbReference type="PANTHER" id="PTHR11649">
    <property type="entry name" value="MSS1/TRME-RELATED GTP-BINDING PROTEIN"/>
    <property type="match status" value="1"/>
</dbReference>
<accession>A0AAW8JBI8</accession>
<feature type="domain" description="G" evidence="1">
    <location>
        <begin position="7"/>
        <end position="131"/>
    </location>
</feature>
<dbReference type="SUPFAM" id="SSF52540">
    <property type="entry name" value="P-loop containing nucleoside triphosphate hydrolases"/>
    <property type="match status" value="1"/>
</dbReference>
<dbReference type="EMBL" id="JAVIDL010000021">
    <property type="protein sequence ID" value="MDQ8936317.1"/>
    <property type="molecule type" value="Genomic_DNA"/>
</dbReference>
<sequence length="362" mass="41076">MTNTNYNIAIIGQTGVGKSSLINYLFGSEVAKSGIGRPVTTNGFHEINHKIKDMSVKIYDSWGLEVGKEEQWLKELNTELKKRGIDKPASDWFHSIFYCIAASGGRIQDADSKIVKKLIDENYKVSIVLTKADSLTEEEEAEFIQVIAHELGNNIAIIPVCSEHKKTRGGEIIPFGKEIVEKQSLIDLVDSLVLRIPQHCKEVMLEKLRTWQAKQHKKIDDDLGFFGFNSSELQNELSSSSEKIIKEINELGNTSEKNALQQYNFIAEHIGMQISTGYGRKKDPKIDDYKETDFDWKMIPFVPFILVALPFITPFMRKDDAKKMHTAVDTFAMNVKDMINEKVTNLEISLKTVKEKISNEII</sequence>
<dbReference type="GO" id="GO:0005525">
    <property type="term" value="F:GTP binding"/>
    <property type="evidence" value="ECO:0007669"/>
    <property type="project" value="InterPro"/>
</dbReference>
<name>A0AAW8JBI8_9GAMM</name>
<gene>
    <name evidence="2" type="ORF">RFH47_11380</name>
</gene>
<dbReference type="Pfam" id="PF01926">
    <property type="entry name" value="MMR_HSR1"/>
    <property type="match status" value="1"/>
</dbReference>
<dbReference type="RefSeq" id="WP_308981651.1">
    <property type="nucleotide sequence ID" value="NZ_JAVIDL010000021.1"/>
</dbReference>
<dbReference type="PANTHER" id="PTHR11649:SF13">
    <property type="entry name" value="ENGB-TYPE G DOMAIN-CONTAINING PROTEIN"/>
    <property type="match status" value="1"/>
</dbReference>
<reference evidence="2" key="1">
    <citation type="submission" date="2023-08" db="EMBL/GenBank/DDBJ databases">
        <title>Emergence of clinically-relevant ST2 carbapenem-resistant Acinetobacter baumannii strains in hospital sewages in Zhejiang, East of China.</title>
        <authorList>
            <person name="Kaichao C."/>
            <person name="Zhang R."/>
        </authorList>
    </citation>
    <scope>NUCLEOTIDE SEQUENCE</scope>
    <source>
        <strain evidence="2">M-RB-37</strain>
    </source>
</reference>
<dbReference type="InterPro" id="IPR006073">
    <property type="entry name" value="GTP-bd"/>
</dbReference>
<evidence type="ECO:0000313" key="3">
    <source>
        <dbReference type="Proteomes" id="UP001243844"/>
    </source>
</evidence>
<dbReference type="Gene3D" id="3.40.50.300">
    <property type="entry name" value="P-loop containing nucleotide triphosphate hydrolases"/>
    <property type="match status" value="1"/>
</dbReference>
<dbReference type="CDD" id="cd00882">
    <property type="entry name" value="Ras_like_GTPase"/>
    <property type="match status" value="1"/>
</dbReference>
<dbReference type="AlphaFoldDB" id="A0AAW8JBI8"/>
<protein>
    <submittedName>
        <fullName evidence="2">GTPase domain-containing protein</fullName>
    </submittedName>
</protein>
<evidence type="ECO:0000313" key="2">
    <source>
        <dbReference type="EMBL" id="MDQ8936317.1"/>
    </source>
</evidence>